<keyword evidence="3" id="KW-0731">Sigma factor</keyword>
<dbReference type="RefSeq" id="WP_344040327.1">
    <property type="nucleotide sequence ID" value="NZ_BAAAKE010000022.1"/>
</dbReference>
<reference evidence="8" key="1">
    <citation type="journal article" date="2019" name="Int. J. Syst. Evol. Microbiol.">
        <title>The Global Catalogue of Microorganisms (GCM) 10K type strain sequencing project: providing services to taxonomists for standard genome sequencing and annotation.</title>
        <authorList>
            <consortium name="The Broad Institute Genomics Platform"/>
            <consortium name="The Broad Institute Genome Sequencing Center for Infectious Disease"/>
            <person name="Wu L."/>
            <person name="Ma J."/>
        </authorList>
    </citation>
    <scope>NUCLEOTIDE SEQUENCE [LARGE SCALE GENOMIC DNA]</scope>
    <source>
        <strain evidence="8">KCTC 12848</strain>
    </source>
</reference>
<protein>
    <submittedName>
        <fullName evidence="7">Sigma factor-like helix-turn-helix DNA-binding protein</fullName>
    </submittedName>
</protein>
<name>A0ABV9XY83_9PSEU</name>
<feature type="region of interest" description="Disordered" evidence="5">
    <location>
        <begin position="103"/>
        <end position="126"/>
    </location>
</feature>
<evidence type="ECO:0000256" key="1">
    <source>
        <dbReference type="ARBA" id="ARBA00010641"/>
    </source>
</evidence>
<keyword evidence="4" id="KW-0804">Transcription</keyword>
<feature type="compositionally biased region" description="Basic and acidic residues" evidence="5">
    <location>
        <begin position="109"/>
        <end position="126"/>
    </location>
</feature>
<feature type="region of interest" description="Disordered" evidence="5">
    <location>
        <begin position="20"/>
        <end position="41"/>
    </location>
</feature>
<organism evidence="7 8">
    <name type="scientific">Saccharothrix xinjiangensis</name>
    <dbReference type="NCBI Taxonomy" id="204798"/>
    <lineage>
        <taxon>Bacteria</taxon>
        <taxon>Bacillati</taxon>
        <taxon>Actinomycetota</taxon>
        <taxon>Actinomycetes</taxon>
        <taxon>Pseudonocardiales</taxon>
        <taxon>Pseudonocardiaceae</taxon>
        <taxon>Saccharothrix</taxon>
    </lineage>
</organism>
<dbReference type="InterPro" id="IPR013249">
    <property type="entry name" value="RNA_pol_sigma70_r4_t2"/>
</dbReference>
<evidence type="ECO:0000313" key="8">
    <source>
        <dbReference type="Proteomes" id="UP001595833"/>
    </source>
</evidence>
<evidence type="ECO:0000259" key="6">
    <source>
        <dbReference type="Pfam" id="PF08281"/>
    </source>
</evidence>
<dbReference type="EMBL" id="JBHSJB010000012">
    <property type="protein sequence ID" value="MFC5055276.1"/>
    <property type="molecule type" value="Genomic_DNA"/>
</dbReference>
<dbReference type="InterPro" id="IPR036388">
    <property type="entry name" value="WH-like_DNA-bd_sf"/>
</dbReference>
<proteinExistence type="inferred from homology"/>
<evidence type="ECO:0000256" key="5">
    <source>
        <dbReference type="SAM" id="MobiDB-lite"/>
    </source>
</evidence>
<gene>
    <name evidence="7" type="ORF">ACFPFM_16080</name>
</gene>
<dbReference type="SUPFAM" id="SSF88659">
    <property type="entry name" value="Sigma3 and sigma4 domains of RNA polymerase sigma factors"/>
    <property type="match status" value="1"/>
</dbReference>
<comment type="caution">
    <text evidence="7">The sequence shown here is derived from an EMBL/GenBank/DDBJ whole genome shotgun (WGS) entry which is preliminary data.</text>
</comment>
<dbReference type="InterPro" id="IPR013324">
    <property type="entry name" value="RNA_pol_sigma_r3/r4-like"/>
</dbReference>
<evidence type="ECO:0000256" key="4">
    <source>
        <dbReference type="ARBA" id="ARBA00023163"/>
    </source>
</evidence>
<feature type="domain" description="RNA polymerase sigma factor 70 region 4 type 2" evidence="6">
    <location>
        <begin position="51"/>
        <end position="101"/>
    </location>
</feature>
<dbReference type="Pfam" id="PF08281">
    <property type="entry name" value="Sigma70_r4_2"/>
    <property type="match status" value="1"/>
</dbReference>
<comment type="similarity">
    <text evidence="1">Belongs to the sigma-70 factor family. ECF subfamily.</text>
</comment>
<sequence>MNRTRSRLLRKVLLRTAIDQGRRSSRRRETLMGEPPSTPVAPVRVEDVLDVRTALVRLPPGQRAVVVLRSCEDLGLAGTARRLGCAEGTVKSQAAKGLAALRGLLEGGSEGRDEGRDEGGAERAAA</sequence>
<keyword evidence="2" id="KW-0805">Transcription regulation</keyword>
<keyword evidence="8" id="KW-1185">Reference proteome</keyword>
<evidence type="ECO:0000313" key="7">
    <source>
        <dbReference type="EMBL" id="MFC5055276.1"/>
    </source>
</evidence>
<dbReference type="Proteomes" id="UP001595833">
    <property type="component" value="Unassembled WGS sequence"/>
</dbReference>
<evidence type="ECO:0000256" key="2">
    <source>
        <dbReference type="ARBA" id="ARBA00023015"/>
    </source>
</evidence>
<evidence type="ECO:0000256" key="3">
    <source>
        <dbReference type="ARBA" id="ARBA00023082"/>
    </source>
</evidence>
<dbReference type="Gene3D" id="1.10.10.10">
    <property type="entry name" value="Winged helix-like DNA-binding domain superfamily/Winged helix DNA-binding domain"/>
    <property type="match status" value="1"/>
</dbReference>
<accession>A0ABV9XY83</accession>